<sequence>MEIKRVLAKTRAEFGKQCIFDVREPQMDATVLPRPADMRDYVKRSHCHVGVQHAKQLALHEVSSVSSRRLRRWSECIQPFCLLAPAPCIYIRTRDDLPPLLLPISIRGFPSSPFLSDATPMQPEAPLPSH</sequence>
<organism evidence="1 2">
    <name type="scientific">Melipona bicolor</name>
    <dbReference type="NCBI Taxonomy" id="60889"/>
    <lineage>
        <taxon>Eukaryota</taxon>
        <taxon>Metazoa</taxon>
        <taxon>Ecdysozoa</taxon>
        <taxon>Arthropoda</taxon>
        <taxon>Hexapoda</taxon>
        <taxon>Insecta</taxon>
        <taxon>Pterygota</taxon>
        <taxon>Neoptera</taxon>
        <taxon>Endopterygota</taxon>
        <taxon>Hymenoptera</taxon>
        <taxon>Apocrita</taxon>
        <taxon>Aculeata</taxon>
        <taxon>Apoidea</taxon>
        <taxon>Anthophila</taxon>
        <taxon>Apidae</taxon>
        <taxon>Melipona</taxon>
    </lineage>
</organism>
<proteinExistence type="predicted"/>
<name>A0AA40KRG0_9HYME</name>
<reference evidence="1" key="1">
    <citation type="submission" date="2021-10" db="EMBL/GenBank/DDBJ databases">
        <title>Melipona bicolor Genome sequencing and assembly.</title>
        <authorList>
            <person name="Araujo N.S."/>
            <person name="Arias M.C."/>
        </authorList>
    </citation>
    <scope>NUCLEOTIDE SEQUENCE</scope>
    <source>
        <strain evidence="1">USP_2M_L1-L4_2017</strain>
        <tissue evidence="1">Whole body</tissue>
    </source>
</reference>
<gene>
    <name evidence="1" type="ORF">K0M31_019823</name>
</gene>
<dbReference type="Proteomes" id="UP001177670">
    <property type="component" value="Unassembled WGS sequence"/>
</dbReference>
<comment type="caution">
    <text evidence="1">The sequence shown here is derived from an EMBL/GenBank/DDBJ whole genome shotgun (WGS) entry which is preliminary data.</text>
</comment>
<protein>
    <submittedName>
        <fullName evidence="1">Uncharacterized protein</fullName>
    </submittedName>
</protein>
<evidence type="ECO:0000313" key="2">
    <source>
        <dbReference type="Proteomes" id="UP001177670"/>
    </source>
</evidence>
<keyword evidence="2" id="KW-1185">Reference proteome</keyword>
<evidence type="ECO:0000313" key="1">
    <source>
        <dbReference type="EMBL" id="KAK1130139.1"/>
    </source>
</evidence>
<accession>A0AA40KRG0</accession>
<dbReference type="EMBL" id="JAHYIQ010000008">
    <property type="protein sequence ID" value="KAK1130139.1"/>
    <property type="molecule type" value="Genomic_DNA"/>
</dbReference>
<dbReference type="AlphaFoldDB" id="A0AA40KRG0"/>